<evidence type="ECO:0000313" key="3">
    <source>
        <dbReference type="Proteomes" id="UP000401081"/>
    </source>
</evidence>
<proteinExistence type="predicted"/>
<dbReference type="Proteomes" id="UP000401081">
    <property type="component" value="Unassembled WGS sequence"/>
</dbReference>
<evidence type="ECO:0000256" key="1">
    <source>
        <dbReference type="SAM" id="MobiDB-lite"/>
    </source>
</evidence>
<sequence length="79" mass="8042">MADSKATVPAHLAGKPADCLAVTMQAAQWGMNPFAVAQKTHVVNGTLGYEAQLVNAVVSSSQPAGHPPELSAGMATGQR</sequence>
<dbReference type="InterPro" id="IPR018330">
    <property type="entry name" value="RecT_fam"/>
</dbReference>
<accession>A0A485ASV5</accession>
<reference evidence="2 3" key="1">
    <citation type="submission" date="2019-03" db="EMBL/GenBank/DDBJ databases">
        <authorList>
            <consortium name="Pathogen Informatics"/>
        </authorList>
    </citation>
    <scope>NUCLEOTIDE SEQUENCE [LARGE SCALE GENOMIC DNA]</scope>
    <source>
        <strain evidence="2 3">NCTC12993</strain>
    </source>
</reference>
<gene>
    <name evidence="2" type="ORF">NCTC12993_03069</name>
</gene>
<keyword evidence="3" id="KW-1185">Reference proteome</keyword>
<dbReference type="AlphaFoldDB" id="A0A485ASV5"/>
<dbReference type="EMBL" id="CAADJD010000018">
    <property type="protein sequence ID" value="VFS64074.1"/>
    <property type="molecule type" value="Genomic_DNA"/>
</dbReference>
<feature type="region of interest" description="Disordered" evidence="1">
    <location>
        <begin position="59"/>
        <end position="79"/>
    </location>
</feature>
<evidence type="ECO:0000313" key="2">
    <source>
        <dbReference type="EMBL" id="VFS64074.1"/>
    </source>
</evidence>
<dbReference type="GO" id="GO:0003677">
    <property type="term" value="F:DNA binding"/>
    <property type="evidence" value="ECO:0007669"/>
    <property type="project" value="InterPro"/>
</dbReference>
<dbReference type="Pfam" id="PF03837">
    <property type="entry name" value="RecT"/>
    <property type="match status" value="1"/>
</dbReference>
<name>A0A485ASV5_KLUCR</name>
<protein>
    <submittedName>
        <fullName evidence="2">RecT family</fullName>
    </submittedName>
</protein>
<organism evidence="2 3">
    <name type="scientific">Kluyvera cryocrescens</name>
    <name type="common">Kluyvera citrophila</name>
    <dbReference type="NCBI Taxonomy" id="580"/>
    <lineage>
        <taxon>Bacteria</taxon>
        <taxon>Pseudomonadati</taxon>
        <taxon>Pseudomonadota</taxon>
        <taxon>Gammaproteobacteria</taxon>
        <taxon>Enterobacterales</taxon>
        <taxon>Enterobacteriaceae</taxon>
        <taxon>Kluyvera</taxon>
    </lineage>
</organism>
<dbReference type="GO" id="GO:0006259">
    <property type="term" value="P:DNA metabolic process"/>
    <property type="evidence" value="ECO:0007669"/>
    <property type="project" value="InterPro"/>
</dbReference>